<keyword evidence="6 8" id="KW-0012">Acyltransferase</keyword>
<keyword evidence="7" id="KW-1133">Transmembrane helix</keyword>
<evidence type="ECO:0000256" key="5">
    <source>
        <dbReference type="ARBA" id="ARBA00023136"/>
    </source>
</evidence>
<dbReference type="CDD" id="cd07984">
    <property type="entry name" value="LPLAT_LABLAT-like"/>
    <property type="match status" value="1"/>
</dbReference>
<keyword evidence="4" id="KW-0808">Transferase</keyword>
<dbReference type="Pfam" id="PF03279">
    <property type="entry name" value="Lip_A_acyltrans"/>
    <property type="match status" value="1"/>
</dbReference>
<feature type="transmembrane region" description="Helical" evidence="7">
    <location>
        <begin position="12"/>
        <end position="30"/>
    </location>
</feature>
<evidence type="ECO:0000256" key="3">
    <source>
        <dbReference type="ARBA" id="ARBA00022519"/>
    </source>
</evidence>
<gene>
    <name evidence="8" type="ORF">GCM10023331_33320</name>
</gene>
<dbReference type="PANTHER" id="PTHR30606:SF10">
    <property type="entry name" value="PHOSPHATIDYLINOSITOL MANNOSIDE ACYLTRANSFERASE"/>
    <property type="match status" value="1"/>
</dbReference>
<evidence type="ECO:0000256" key="7">
    <source>
        <dbReference type="SAM" id="Phobius"/>
    </source>
</evidence>
<comment type="subcellular location">
    <subcellularLocation>
        <location evidence="1">Cell inner membrane</location>
    </subcellularLocation>
</comment>
<comment type="caution">
    <text evidence="8">The sequence shown here is derived from an EMBL/GenBank/DDBJ whole genome shotgun (WGS) entry which is preliminary data.</text>
</comment>
<proteinExistence type="predicted"/>
<protein>
    <submittedName>
        <fullName evidence="8">Lysophospholipid acyltransferase family protein</fullName>
    </submittedName>
</protein>
<evidence type="ECO:0000313" key="8">
    <source>
        <dbReference type="EMBL" id="GAA4845872.1"/>
    </source>
</evidence>
<dbReference type="EMBL" id="BAABJX010000052">
    <property type="protein sequence ID" value="GAA4845872.1"/>
    <property type="molecule type" value="Genomic_DNA"/>
</dbReference>
<dbReference type="PANTHER" id="PTHR30606">
    <property type="entry name" value="LIPID A BIOSYNTHESIS LAUROYL ACYLTRANSFERASE"/>
    <property type="match status" value="1"/>
</dbReference>
<dbReference type="Proteomes" id="UP001500298">
    <property type="component" value="Unassembled WGS sequence"/>
</dbReference>
<keyword evidence="2" id="KW-1003">Cell membrane</keyword>
<organism evidence="8 9">
    <name type="scientific">Algivirga pacifica</name>
    <dbReference type="NCBI Taxonomy" id="1162670"/>
    <lineage>
        <taxon>Bacteria</taxon>
        <taxon>Pseudomonadati</taxon>
        <taxon>Bacteroidota</taxon>
        <taxon>Cytophagia</taxon>
        <taxon>Cytophagales</taxon>
        <taxon>Flammeovirgaceae</taxon>
        <taxon>Algivirga</taxon>
    </lineage>
</organism>
<keyword evidence="3" id="KW-0997">Cell inner membrane</keyword>
<keyword evidence="7" id="KW-0812">Transmembrane</keyword>
<sequence>MWALKLISKLPFSVLYVLSDFLFFLVYRVVRYRKKVVLENLNRAFPEKPEQEIKQISKDYYLNFTDTVVEIIKSISISKEELEKRVYVSNPEEVVNTLNSGQSIILLASHQCNWEWQSLGPSATYGIRIDPVYKQLSSPFFDQLMTYIRERFGGKVIEKDVAAKEIENRVGKGIGIGLVGDQSPQHAKQAQWVDFLGLDTPFYFGPTYLAKKYNFPAYYAYMHRLKRGYYQIDVIPVGKPPYKKEDDIVSQFAKEIEKTIREHPADWLWSHRRWKLKRK</sequence>
<dbReference type="GO" id="GO:0016746">
    <property type="term" value="F:acyltransferase activity"/>
    <property type="evidence" value="ECO:0007669"/>
    <property type="project" value="UniProtKB-KW"/>
</dbReference>
<keyword evidence="9" id="KW-1185">Reference proteome</keyword>
<accession>A0ABP9DN16</accession>
<reference evidence="9" key="1">
    <citation type="journal article" date="2019" name="Int. J. Syst. Evol. Microbiol.">
        <title>The Global Catalogue of Microorganisms (GCM) 10K type strain sequencing project: providing services to taxonomists for standard genome sequencing and annotation.</title>
        <authorList>
            <consortium name="The Broad Institute Genomics Platform"/>
            <consortium name="The Broad Institute Genome Sequencing Center for Infectious Disease"/>
            <person name="Wu L."/>
            <person name="Ma J."/>
        </authorList>
    </citation>
    <scope>NUCLEOTIDE SEQUENCE [LARGE SCALE GENOMIC DNA]</scope>
    <source>
        <strain evidence="9">JCM 18326</strain>
    </source>
</reference>
<name>A0ABP9DN16_9BACT</name>
<evidence type="ECO:0000256" key="1">
    <source>
        <dbReference type="ARBA" id="ARBA00004533"/>
    </source>
</evidence>
<evidence type="ECO:0000256" key="4">
    <source>
        <dbReference type="ARBA" id="ARBA00022679"/>
    </source>
</evidence>
<evidence type="ECO:0000313" key="9">
    <source>
        <dbReference type="Proteomes" id="UP001500298"/>
    </source>
</evidence>
<evidence type="ECO:0000256" key="6">
    <source>
        <dbReference type="ARBA" id="ARBA00023315"/>
    </source>
</evidence>
<dbReference type="RefSeq" id="WP_345373853.1">
    <property type="nucleotide sequence ID" value="NZ_BAABJX010000052.1"/>
</dbReference>
<dbReference type="InterPro" id="IPR004960">
    <property type="entry name" value="LipA_acyltrans"/>
</dbReference>
<evidence type="ECO:0000256" key="2">
    <source>
        <dbReference type="ARBA" id="ARBA00022475"/>
    </source>
</evidence>
<keyword evidence="5 7" id="KW-0472">Membrane</keyword>